<evidence type="ECO:0000256" key="2">
    <source>
        <dbReference type="ARBA" id="ARBA00022679"/>
    </source>
</evidence>
<feature type="binding site" evidence="7">
    <location>
        <position position="17"/>
    </location>
    <ligand>
        <name>Mg(2+)</name>
        <dbReference type="ChEBI" id="CHEBI:18420"/>
    </ligand>
</feature>
<evidence type="ECO:0000256" key="6">
    <source>
        <dbReference type="ARBA" id="ARBA00023141"/>
    </source>
</evidence>
<dbReference type="AlphaFoldDB" id="A0A511V9R5"/>
<comment type="subunit">
    <text evidence="7">Monomer.</text>
</comment>
<gene>
    <name evidence="7 8" type="primary">aroK</name>
    <name evidence="8" type="ORF">ADA01nite_24710</name>
</gene>
<dbReference type="GO" id="GO:0005829">
    <property type="term" value="C:cytosol"/>
    <property type="evidence" value="ECO:0007669"/>
    <property type="project" value="TreeGrafter"/>
</dbReference>
<comment type="subcellular location">
    <subcellularLocation>
        <location evidence="7">Cytoplasm</location>
    </subcellularLocation>
</comment>
<dbReference type="EC" id="2.7.1.71" evidence="7"/>
<dbReference type="Gene3D" id="3.40.50.300">
    <property type="entry name" value="P-loop containing nucleotide triphosphate hydrolases"/>
    <property type="match status" value="1"/>
</dbReference>
<dbReference type="Proteomes" id="UP000321157">
    <property type="component" value="Unassembled WGS sequence"/>
</dbReference>
<feature type="binding site" evidence="7">
    <location>
        <begin position="13"/>
        <end position="18"/>
    </location>
    <ligand>
        <name>ATP</name>
        <dbReference type="ChEBI" id="CHEBI:30616"/>
    </ligand>
</feature>
<evidence type="ECO:0000256" key="3">
    <source>
        <dbReference type="ARBA" id="ARBA00022741"/>
    </source>
</evidence>
<keyword evidence="7" id="KW-0460">Magnesium</keyword>
<protein>
    <recommendedName>
        <fullName evidence="7">Shikimate kinase</fullName>
        <shortName evidence="7">SK</shortName>
        <ecNumber evidence="7">2.7.1.71</ecNumber>
    </recommendedName>
</protein>
<dbReference type="InterPro" id="IPR027417">
    <property type="entry name" value="P-loop_NTPase"/>
</dbReference>
<feature type="binding site" evidence="7">
    <location>
        <position position="120"/>
    </location>
    <ligand>
        <name>ATP</name>
        <dbReference type="ChEBI" id="CHEBI:30616"/>
    </ligand>
</feature>
<reference evidence="8 9" key="1">
    <citation type="submission" date="2019-07" db="EMBL/GenBank/DDBJ databases">
        <title>Whole genome shotgun sequence of Aneurinibacillus danicus NBRC 102444.</title>
        <authorList>
            <person name="Hosoyama A."/>
            <person name="Uohara A."/>
            <person name="Ohji S."/>
            <person name="Ichikawa N."/>
        </authorList>
    </citation>
    <scope>NUCLEOTIDE SEQUENCE [LARGE SCALE GENOMIC DNA]</scope>
    <source>
        <strain evidence="8 9">NBRC 102444</strain>
    </source>
</reference>
<evidence type="ECO:0000256" key="7">
    <source>
        <dbReference type="HAMAP-Rule" id="MF_00109"/>
    </source>
</evidence>
<keyword evidence="4 7" id="KW-0418">Kinase</keyword>
<keyword evidence="9" id="KW-1185">Reference proteome</keyword>
<feature type="binding site" evidence="7">
    <location>
        <position position="82"/>
    </location>
    <ligand>
        <name>substrate</name>
    </ligand>
</feature>
<dbReference type="SUPFAM" id="SSF52540">
    <property type="entry name" value="P-loop containing nucleoside triphosphate hydrolases"/>
    <property type="match status" value="1"/>
</dbReference>
<proteinExistence type="inferred from homology"/>
<comment type="function">
    <text evidence="7">Catalyzes the specific phosphorylation of the 3-hydroxyl group of shikimic acid using ATP as a cosubstrate.</text>
</comment>
<keyword evidence="1 7" id="KW-0028">Amino-acid biosynthesis</keyword>
<dbReference type="GO" id="GO:0005524">
    <property type="term" value="F:ATP binding"/>
    <property type="evidence" value="ECO:0007669"/>
    <property type="project" value="UniProtKB-UniRule"/>
</dbReference>
<dbReference type="Pfam" id="PF01202">
    <property type="entry name" value="SKI"/>
    <property type="match status" value="1"/>
</dbReference>
<evidence type="ECO:0000256" key="5">
    <source>
        <dbReference type="ARBA" id="ARBA00022840"/>
    </source>
</evidence>
<feature type="binding site" evidence="7">
    <location>
        <position position="138"/>
    </location>
    <ligand>
        <name>substrate</name>
    </ligand>
</feature>
<dbReference type="EMBL" id="BJXX01000109">
    <property type="protein sequence ID" value="GEN35011.1"/>
    <property type="molecule type" value="Genomic_DNA"/>
</dbReference>
<keyword evidence="7" id="KW-0479">Metal-binding</keyword>
<dbReference type="GO" id="GO:0008652">
    <property type="term" value="P:amino acid biosynthetic process"/>
    <property type="evidence" value="ECO:0007669"/>
    <property type="project" value="UniProtKB-KW"/>
</dbReference>
<comment type="similarity">
    <text evidence="7">Belongs to the shikimate kinase family.</text>
</comment>
<comment type="cofactor">
    <cofactor evidence="7">
        <name>Mg(2+)</name>
        <dbReference type="ChEBI" id="CHEBI:18420"/>
    </cofactor>
    <text evidence="7">Binds 1 Mg(2+) ion per subunit.</text>
</comment>
<name>A0A511V9R5_9BACL</name>
<evidence type="ECO:0000313" key="8">
    <source>
        <dbReference type="EMBL" id="GEN35011.1"/>
    </source>
</evidence>
<dbReference type="PANTHER" id="PTHR21087">
    <property type="entry name" value="SHIKIMATE KINASE"/>
    <property type="match status" value="1"/>
</dbReference>
<evidence type="ECO:0000256" key="1">
    <source>
        <dbReference type="ARBA" id="ARBA00022605"/>
    </source>
</evidence>
<keyword evidence="2 7" id="KW-0808">Transferase</keyword>
<accession>A0A511V9R5</accession>
<keyword evidence="7" id="KW-0963">Cytoplasm</keyword>
<dbReference type="HAMAP" id="MF_00109">
    <property type="entry name" value="Shikimate_kinase"/>
    <property type="match status" value="1"/>
</dbReference>
<evidence type="ECO:0000313" key="9">
    <source>
        <dbReference type="Proteomes" id="UP000321157"/>
    </source>
</evidence>
<dbReference type="GO" id="GO:0009073">
    <property type="term" value="P:aromatic amino acid family biosynthetic process"/>
    <property type="evidence" value="ECO:0007669"/>
    <property type="project" value="UniProtKB-KW"/>
</dbReference>
<keyword evidence="5 7" id="KW-0067">ATP-binding</keyword>
<comment type="pathway">
    <text evidence="7">Metabolic intermediate biosynthesis; chorismate biosynthesis; chorismate from D-erythrose 4-phosphate and phosphoenolpyruvate: step 5/7.</text>
</comment>
<dbReference type="UniPathway" id="UPA00053">
    <property type="reaction ID" value="UER00088"/>
</dbReference>
<dbReference type="InterPro" id="IPR000623">
    <property type="entry name" value="Shikimate_kinase/TSH1"/>
</dbReference>
<keyword evidence="6 7" id="KW-0057">Aromatic amino acid biosynthesis</keyword>
<evidence type="ECO:0000256" key="4">
    <source>
        <dbReference type="ARBA" id="ARBA00022777"/>
    </source>
</evidence>
<dbReference type="PANTHER" id="PTHR21087:SF16">
    <property type="entry name" value="SHIKIMATE KINASE 1, CHLOROPLASTIC"/>
    <property type="match status" value="1"/>
</dbReference>
<comment type="catalytic activity">
    <reaction evidence="7">
        <text>shikimate + ATP = 3-phosphoshikimate + ADP + H(+)</text>
        <dbReference type="Rhea" id="RHEA:13121"/>
        <dbReference type="ChEBI" id="CHEBI:15378"/>
        <dbReference type="ChEBI" id="CHEBI:30616"/>
        <dbReference type="ChEBI" id="CHEBI:36208"/>
        <dbReference type="ChEBI" id="CHEBI:145989"/>
        <dbReference type="ChEBI" id="CHEBI:456216"/>
        <dbReference type="EC" id="2.7.1.71"/>
    </reaction>
</comment>
<comment type="caution">
    <text evidence="8">The sequence shown here is derived from an EMBL/GenBank/DDBJ whole genome shotgun (WGS) entry which is preliminary data.</text>
</comment>
<dbReference type="GO" id="GO:0004765">
    <property type="term" value="F:shikimate kinase activity"/>
    <property type="evidence" value="ECO:0007669"/>
    <property type="project" value="UniProtKB-UniRule"/>
</dbReference>
<dbReference type="PRINTS" id="PR01100">
    <property type="entry name" value="SHIKIMTKNASE"/>
</dbReference>
<feature type="binding site" evidence="7">
    <location>
        <position position="35"/>
    </location>
    <ligand>
        <name>substrate</name>
    </ligand>
</feature>
<feature type="binding site" evidence="7">
    <location>
        <position position="59"/>
    </location>
    <ligand>
        <name>substrate</name>
    </ligand>
</feature>
<dbReference type="GO" id="GO:0000287">
    <property type="term" value="F:magnesium ion binding"/>
    <property type="evidence" value="ECO:0007669"/>
    <property type="project" value="UniProtKB-UniRule"/>
</dbReference>
<organism evidence="8 9">
    <name type="scientific">Aneurinibacillus danicus</name>
    <dbReference type="NCBI Taxonomy" id="267746"/>
    <lineage>
        <taxon>Bacteria</taxon>
        <taxon>Bacillati</taxon>
        <taxon>Bacillota</taxon>
        <taxon>Bacilli</taxon>
        <taxon>Bacillales</taxon>
        <taxon>Paenibacillaceae</taxon>
        <taxon>Aneurinibacillus group</taxon>
        <taxon>Aneurinibacillus</taxon>
    </lineage>
</organism>
<dbReference type="GO" id="GO:0009423">
    <property type="term" value="P:chorismate biosynthetic process"/>
    <property type="evidence" value="ECO:0007669"/>
    <property type="project" value="UniProtKB-UniRule"/>
</dbReference>
<sequence>MTIRQLILIGFMGTGKTTIGSAIAERTGWDQVDIDHQIAEAVGKEIREIFAEEGEDAFRALESQVLEHVLASPVSQIVTTGGGVVTRPCNVEIMKQRGLTVALTAEPETIIDRLRADTSRPLLAGDMERNVRRLMEERAGLYDFAPVRLSTDGKSVEEIVDELWAHPVFQRFLAEND</sequence>
<dbReference type="InterPro" id="IPR031322">
    <property type="entry name" value="Shikimate/glucono_kinase"/>
</dbReference>
<comment type="caution">
    <text evidence="7">Lacks conserved residue(s) required for the propagation of feature annotation.</text>
</comment>
<dbReference type="RefSeq" id="WP_246147321.1">
    <property type="nucleotide sequence ID" value="NZ_BJXX01000109.1"/>
</dbReference>
<keyword evidence="3 7" id="KW-0547">Nucleotide-binding</keyword>
<dbReference type="CDD" id="cd00464">
    <property type="entry name" value="SK"/>
    <property type="match status" value="1"/>
</dbReference>